<evidence type="ECO:0000256" key="2">
    <source>
        <dbReference type="ARBA" id="ARBA00022723"/>
    </source>
</evidence>
<dbReference type="GO" id="GO:0003824">
    <property type="term" value="F:catalytic activity"/>
    <property type="evidence" value="ECO:0007669"/>
    <property type="project" value="InterPro"/>
</dbReference>
<evidence type="ECO:0000259" key="5">
    <source>
        <dbReference type="Pfam" id="PF04055"/>
    </source>
</evidence>
<organism evidence="6">
    <name type="scientific">marine sediment metagenome</name>
    <dbReference type="NCBI Taxonomy" id="412755"/>
    <lineage>
        <taxon>unclassified sequences</taxon>
        <taxon>metagenomes</taxon>
        <taxon>ecological metagenomes</taxon>
    </lineage>
</organism>
<name>A0A0F9RM42_9ZZZZ</name>
<protein>
    <recommendedName>
        <fullName evidence="5">Radical SAM core domain-containing protein</fullName>
    </recommendedName>
</protein>
<proteinExistence type="predicted"/>
<evidence type="ECO:0000256" key="1">
    <source>
        <dbReference type="ARBA" id="ARBA00022691"/>
    </source>
</evidence>
<feature type="domain" description="Radical SAM core" evidence="5">
    <location>
        <begin position="7"/>
        <end position="148"/>
    </location>
</feature>
<dbReference type="InterPro" id="IPR007197">
    <property type="entry name" value="rSAM"/>
</dbReference>
<gene>
    <name evidence="6" type="ORF">LCGC14_0560070</name>
</gene>
<dbReference type="InterPro" id="IPR050377">
    <property type="entry name" value="Radical_SAM_PqqE_MftC-like"/>
</dbReference>
<dbReference type="InterPro" id="IPR013785">
    <property type="entry name" value="Aldolase_TIM"/>
</dbReference>
<keyword evidence="3" id="KW-0408">Iron</keyword>
<sequence>MLEELTIELTNYCMWNCSYCSSDSTNIKNDAVFLNIEGIRTFLKDKQYKHIILSGGEPLSHPKFYDIYQLCKKHTKDVIVYSNLITHRIYNANVIDGVYLEANLTLLPETDKVHILRRVKQGRELNRPEVHLSGNYEEDCSCEHRVMNPEGVITSTPCNKKK</sequence>
<dbReference type="Pfam" id="PF04055">
    <property type="entry name" value="Radical_SAM"/>
    <property type="match status" value="1"/>
</dbReference>
<evidence type="ECO:0000256" key="4">
    <source>
        <dbReference type="ARBA" id="ARBA00023014"/>
    </source>
</evidence>
<dbReference type="SFLD" id="SFLDS00029">
    <property type="entry name" value="Radical_SAM"/>
    <property type="match status" value="1"/>
</dbReference>
<dbReference type="Gene3D" id="3.20.20.70">
    <property type="entry name" value="Aldolase class I"/>
    <property type="match status" value="1"/>
</dbReference>
<dbReference type="GO" id="GO:0051536">
    <property type="term" value="F:iron-sulfur cluster binding"/>
    <property type="evidence" value="ECO:0007669"/>
    <property type="project" value="UniProtKB-KW"/>
</dbReference>
<dbReference type="GO" id="GO:0046872">
    <property type="term" value="F:metal ion binding"/>
    <property type="evidence" value="ECO:0007669"/>
    <property type="project" value="UniProtKB-KW"/>
</dbReference>
<comment type="caution">
    <text evidence="6">The sequence shown here is derived from an EMBL/GenBank/DDBJ whole genome shotgun (WGS) entry which is preliminary data.</text>
</comment>
<dbReference type="SUPFAM" id="SSF102114">
    <property type="entry name" value="Radical SAM enzymes"/>
    <property type="match status" value="1"/>
</dbReference>
<dbReference type="PANTHER" id="PTHR11228:SF7">
    <property type="entry name" value="PQQA PEPTIDE CYCLASE"/>
    <property type="match status" value="1"/>
</dbReference>
<reference evidence="6" key="1">
    <citation type="journal article" date="2015" name="Nature">
        <title>Complex archaea that bridge the gap between prokaryotes and eukaryotes.</title>
        <authorList>
            <person name="Spang A."/>
            <person name="Saw J.H."/>
            <person name="Jorgensen S.L."/>
            <person name="Zaremba-Niedzwiedzka K."/>
            <person name="Martijn J."/>
            <person name="Lind A.E."/>
            <person name="van Eijk R."/>
            <person name="Schleper C."/>
            <person name="Guy L."/>
            <person name="Ettema T.J."/>
        </authorList>
    </citation>
    <scope>NUCLEOTIDE SEQUENCE</scope>
</reference>
<evidence type="ECO:0000313" key="6">
    <source>
        <dbReference type="EMBL" id="KKN57635.1"/>
    </source>
</evidence>
<dbReference type="CDD" id="cd01335">
    <property type="entry name" value="Radical_SAM"/>
    <property type="match status" value="1"/>
</dbReference>
<accession>A0A0F9RM42</accession>
<dbReference type="PANTHER" id="PTHR11228">
    <property type="entry name" value="RADICAL SAM DOMAIN PROTEIN"/>
    <property type="match status" value="1"/>
</dbReference>
<keyword evidence="1" id="KW-0949">S-adenosyl-L-methionine</keyword>
<dbReference type="EMBL" id="LAZR01000795">
    <property type="protein sequence ID" value="KKN57635.1"/>
    <property type="molecule type" value="Genomic_DNA"/>
</dbReference>
<evidence type="ECO:0000256" key="3">
    <source>
        <dbReference type="ARBA" id="ARBA00023004"/>
    </source>
</evidence>
<keyword evidence="4" id="KW-0411">Iron-sulfur</keyword>
<dbReference type="AlphaFoldDB" id="A0A0F9RM42"/>
<dbReference type="InterPro" id="IPR058240">
    <property type="entry name" value="rSAM_sf"/>
</dbReference>
<keyword evidence="2" id="KW-0479">Metal-binding</keyword>